<evidence type="ECO:0000259" key="7">
    <source>
        <dbReference type="PROSITE" id="PS50048"/>
    </source>
</evidence>
<gene>
    <name evidence="8" type="ORF">CMQ_233</name>
</gene>
<evidence type="ECO:0000256" key="1">
    <source>
        <dbReference type="ARBA" id="ARBA00004123"/>
    </source>
</evidence>
<dbReference type="CDD" id="cd00067">
    <property type="entry name" value="GAL4"/>
    <property type="match status" value="1"/>
</dbReference>
<evidence type="ECO:0000256" key="3">
    <source>
        <dbReference type="ARBA" id="ARBA00023125"/>
    </source>
</evidence>
<dbReference type="RefSeq" id="XP_014169330.1">
    <property type="nucleotide sequence ID" value="XM_014313855.1"/>
</dbReference>
<dbReference type="SUPFAM" id="SSF57701">
    <property type="entry name" value="Zn2/Cys6 DNA-binding domain"/>
    <property type="match status" value="1"/>
</dbReference>
<dbReference type="EMBL" id="GL629807">
    <property type="protein sequence ID" value="EFW99915.1"/>
    <property type="molecule type" value="Genomic_DNA"/>
</dbReference>
<feature type="region of interest" description="Disordered" evidence="6">
    <location>
        <begin position="179"/>
        <end position="228"/>
    </location>
</feature>
<evidence type="ECO:0000256" key="2">
    <source>
        <dbReference type="ARBA" id="ARBA00023015"/>
    </source>
</evidence>
<keyword evidence="2" id="KW-0805">Transcription regulation</keyword>
<dbReference type="GeneID" id="25975307"/>
<keyword evidence="9" id="KW-1185">Reference proteome</keyword>
<sequence length="473" mass="51008">MSEPPNPSTQPKHRACDECRKRKLACSKEPDGCYRCRRDGVDCVYSAQRPMGRPRKRPRPDFETTADAMSSFHVVTASTARAASTDTTVAASAVPPLEIDMEGLSFLTDQAATPGSFFFDLLGLGDPGLDPMMEPGAPMSTLMQAQTQTQTPAAPVSRPREPGRACIWGGWDILEMSNIDFGSTQGDTPAGRPDQSQTVTDPVPLASESCPSVSASATASWPTTPAPSPPCDCSGRLFLAMESLRPLPSDVTAALRVARTAARVAYEVVQCAECSPPASMAEAQTQTQAPSMQMYHNTGMLGMLLPVIAHAYRRIIAMVDAEAMRAEAARQRLSMSVRAYGGIWGGLAPWEDMCLTMAGMDGSLVEPTLWRLVVRALLKVDVYGIRANKDEIASSSASVRPRLNMDGPLSTEASFSVHLGLRDIVQLMEMRFQVRQACLEAGLALESAAESGRHSCEKVIDVARREIEKLVIV</sequence>
<dbReference type="SMART" id="SM00066">
    <property type="entry name" value="GAL4"/>
    <property type="match status" value="1"/>
</dbReference>
<feature type="domain" description="Zn(2)-C6 fungal-type" evidence="7">
    <location>
        <begin position="15"/>
        <end position="45"/>
    </location>
</feature>
<dbReference type="PROSITE" id="PS00463">
    <property type="entry name" value="ZN2_CY6_FUNGAL_1"/>
    <property type="match status" value="1"/>
</dbReference>
<evidence type="ECO:0000256" key="4">
    <source>
        <dbReference type="ARBA" id="ARBA00023163"/>
    </source>
</evidence>
<dbReference type="GO" id="GO:0043565">
    <property type="term" value="F:sequence-specific DNA binding"/>
    <property type="evidence" value="ECO:0007669"/>
    <property type="project" value="TreeGrafter"/>
</dbReference>
<dbReference type="PANTHER" id="PTHR47540">
    <property type="entry name" value="THIAMINE REPRESSIBLE GENES REGULATORY PROTEIN THI5"/>
    <property type="match status" value="1"/>
</dbReference>
<dbReference type="OrthoDB" id="3498215at2759"/>
<dbReference type="InterPro" id="IPR051711">
    <property type="entry name" value="Stress_Response_Reg"/>
</dbReference>
<dbReference type="AlphaFoldDB" id="F0XRI0"/>
<proteinExistence type="predicted"/>
<dbReference type="PANTHER" id="PTHR47540:SF4">
    <property type="entry name" value="TRANSCRIPTION FACTOR RGLT"/>
    <property type="match status" value="1"/>
</dbReference>
<keyword evidence="4" id="KW-0804">Transcription</keyword>
<name>F0XRI0_GROCL</name>
<evidence type="ECO:0000256" key="5">
    <source>
        <dbReference type="ARBA" id="ARBA00023242"/>
    </source>
</evidence>
<protein>
    <submittedName>
        <fullName evidence="8">Fungal transcriptional regulatory protein</fullName>
    </submittedName>
</protein>
<dbReference type="STRING" id="655863.F0XRI0"/>
<feature type="compositionally biased region" description="Low complexity" evidence="6">
    <location>
        <begin position="211"/>
        <end position="223"/>
    </location>
</feature>
<dbReference type="Proteomes" id="UP000007796">
    <property type="component" value="Unassembled WGS sequence"/>
</dbReference>
<dbReference type="InParanoid" id="F0XRI0"/>
<dbReference type="GO" id="GO:0005634">
    <property type="term" value="C:nucleus"/>
    <property type="evidence" value="ECO:0007669"/>
    <property type="project" value="UniProtKB-SubCell"/>
</dbReference>
<comment type="subcellular location">
    <subcellularLocation>
        <location evidence="1">Nucleus</location>
    </subcellularLocation>
</comment>
<dbReference type="Pfam" id="PF00172">
    <property type="entry name" value="Zn_clus"/>
    <property type="match status" value="1"/>
</dbReference>
<dbReference type="InterPro" id="IPR036864">
    <property type="entry name" value="Zn2-C6_fun-type_DNA-bd_sf"/>
</dbReference>
<dbReference type="GO" id="GO:0045944">
    <property type="term" value="P:positive regulation of transcription by RNA polymerase II"/>
    <property type="evidence" value="ECO:0007669"/>
    <property type="project" value="TreeGrafter"/>
</dbReference>
<dbReference type="Gene3D" id="4.10.240.10">
    <property type="entry name" value="Zn(2)-C6 fungal-type DNA-binding domain"/>
    <property type="match status" value="1"/>
</dbReference>
<dbReference type="PROSITE" id="PS50048">
    <property type="entry name" value="ZN2_CY6_FUNGAL_2"/>
    <property type="match status" value="1"/>
</dbReference>
<keyword evidence="5" id="KW-0539">Nucleus</keyword>
<reference evidence="8 9" key="1">
    <citation type="journal article" date="2011" name="Proc. Natl. Acad. Sci. U.S.A.">
        <title>Genome and transcriptome analyses of the mountain pine beetle-fungal symbiont Grosmannia clavigera, a lodgepole pine pathogen.</title>
        <authorList>
            <person name="DiGuistini S."/>
            <person name="Wang Y."/>
            <person name="Liao N.Y."/>
            <person name="Taylor G."/>
            <person name="Tanguay P."/>
            <person name="Feau N."/>
            <person name="Henrissat B."/>
            <person name="Chan S.K."/>
            <person name="Hesse-Orce U."/>
            <person name="Alamouti S.M."/>
            <person name="Tsui C.K.M."/>
            <person name="Docking R.T."/>
            <person name="Levasseur A."/>
            <person name="Haridas S."/>
            <person name="Robertson G."/>
            <person name="Birol I."/>
            <person name="Holt R.A."/>
            <person name="Marra M.A."/>
            <person name="Hamelin R.C."/>
            <person name="Hirst M."/>
            <person name="Jones S.J.M."/>
            <person name="Bohlmann J."/>
            <person name="Breuil C."/>
        </authorList>
    </citation>
    <scope>NUCLEOTIDE SEQUENCE [LARGE SCALE GENOMIC DNA]</scope>
    <source>
        <strain evidence="9">kw1407 / UAMH 11150</strain>
    </source>
</reference>
<organism evidence="9">
    <name type="scientific">Grosmannia clavigera (strain kw1407 / UAMH 11150)</name>
    <name type="common">Blue stain fungus</name>
    <name type="synonym">Graphiocladiella clavigera</name>
    <dbReference type="NCBI Taxonomy" id="655863"/>
    <lineage>
        <taxon>Eukaryota</taxon>
        <taxon>Fungi</taxon>
        <taxon>Dikarya</taxon>
        <taxon>Ascomycota</taxon>
        <taxon>Pezizomycotina</taxon>
        <taxon>Sordariomycetes</taxon>
        <taxon>Sordariomycetidae</taxon>
        <taxon>Ophiostomatales</taxon>
        <taxon>Ophiostomataceae</taxon>
        <taxon>Leptographium</taxon>
    </lineage>
</organism>
<dbReference type="HOGENOM" id="CLU_026660_3_0_1"/>
<keyword evidence="3" id="KW-0238">DNA-binding</keyword>
<evidence type="ECO:0000256" key="6">
    <source>
        <dbReference type="SAM" id="MobiDB-lite"/>
    </source>
</evidence>
<dbReference type="InterPro" id="IPR001138">
    <property type="entry name" value="Zn2Cys6_DnaBD"/>
</dbReference>
<dbReference type="eggNOG" id="ENOG502SE9E">
    <property type="taxonomic scope" value="Eukaryota"/>
</dbReference>
<accession>F0XRI0</accession>
<dbReference type="GO" id="GO:0000981">
    <property type="term" value="F:DNA-binding transcription factor activity, RNA polymerase II-specific"/>
    <property type="evidence" value="ECO:0007669"/>
    <property type="project" value="InterPro"/>
</dbReference>
<dbReference type="GO" id="GO:0008270">
    <property type="term" value="F:zinc ion binding"/>
    <property type="evidence" value="ECO:0007669"/>
    <property type="project" value="InterPro"/>
</dbReference>
<evidence type="ECO:0000313" key="8">
    <source>
        <dbReference type="EMBL" id="EFW99915.1"/>
    </source>
</evidence>
<evidence type="ECO:0000313" key="9">
    <source>
        <dbReference type="Proteomes" id="UP000007796"/>
    </source>
</evidence>